<proteinExistence type="predicted"/>
<keyword evidence="6" id="KW-1185">Reference proteome</keyword>
<dbReference type="AlphaFoldDB" id="A0A8X7CII2"/>
<organism evidence="5 6">
    <name type="scientific">Trichonephila inaurata madagascariensis</name>
    <dbReference type="NCBI Taxonomy" id="2747483"/>
    <lineage>
        <taxon>Eukaryota</taxon>
        <taxon>Metazoa</taxon>
        <taxon>Ecdysozoa</taxon>
        <taxon>Arthropoda</taxon>
        <taxon>Chelicerata</taxon>
        <taxon>Arachnida</taxon>
        <taxon>Araneae</taxon>
        <taxon>Araneomorphae</taxon>
        <taxon>Entelegynae</taxon>
        <taxon>Araneoidea</taxon>
        <taxon>Nephilidae</taxon>
        <taxon>Trichonephila</taxon>
        <taxon>Trichonephila inaurata</taxon>
    </lineage>
</organism>
<feature type="region of interest" description="Disordered" evidence="4">
    <location>
        <begin position="519"/>
        <end position="575"/>
    </location>
</feature>
<dbReference type="OrthoDB" id="6262491at2759"/>
<dbReference type="SUPFAM" id="SSF50978">
    <property type="entry name" value="WD40 repeat-like"/>
    <property type="match status" value="1"/>
</dbReference>
<dbReference type="Gene3D" id="2.130.10.10">
    <property type="entry name" value="YVTN repeat-like/Quinoprotein amine dehydrogenase"/>
    <property type="match status" value="1"/>
</dbReference>
<feature type="repeat" description="WD" evidence="3">
    <location>
        <begin position="68"/>
        <end position="85"/>
    </location>
</feature>
<protein>
    <submittedName>
        <fullName evidence="5">WD_REPEATS_REGION domain-containing protein</fullName>
    </submittedName>
</protein>
<reference evidence="5" key="1">
    <citation type="submission" date="2020-08" db="EMBL/GenBank/DDBJ databases">
        <title>Multicomponent nature underlies the extraordinary mechanical properties of spider dragline silk.</title>
        <authorList>
            <person name="Kono N."/>
            <person name="Nakamura H."/>
            <person name="Mori M."/>
            <person name="Yoshida Y."/>
            <person name="Ohtoshi R."/>
            <person name="Malay A.D."/>
            <person name="Moran D.A.P."/>
            <person name="Tomita M."/>
            <person name="Numata K."/>
            <person name="Arakawa K."/>
        </authorList>
    </citation>
    <scope>NUCLEOTIDE SEQUENCE</scope>
</reference>
<dbReference type="PANTHER" id="PTHR22847">
    <property type="entry name" value="WD40 REPEAT PROTEIN"/>
    <property type="match status" value="1"/>
</dbReference>
<feature type="compositionally biased region" description="Basic and acidic residues" evidence="4">
    <location>
        <begin position="519"/>
        <end position="541"/>
    </location>
</feature>
<feature type="region of interest" description="Disordered" evidence="4">
    <location>
        <begin position="1"/>
        <end position="43"/>
    </location>
</feature>
<evidence type="ECO:0000313" key="6">
    <source>
        <dbReference type="Proteomes" id="UP000886998"/>
    </source>
</evidence>
<dbReference type="Pfam" id="PF00400">
    <property type="entry name" value="WD40"/>
    <property type="match status" value="2"/>
</dbReference>
<dbReference type="Proteomes" id="UP000886998">
    <property type="component" value="Unassembled WGS sequence"/>
</dbReference>
<evidence type="ECO:0000313" key="5">
    <source>
        <dbReference type="EMBL" id="GFY66860.1"/>
    </source>
</evidence>
<sequence>MWDAGAAGDYSILNSEESNSEEVEDHEERENEDCRDGDLLEESQNESSINKSFHFLEEHSLIDFMDLDDEYIITAGRDHDIKVWDAVKEIVIQRFIGHNGPITGLKFQAVSWREAGPAERTLISASEDGSIREWSIKKDKGQLEIYSIPTGKLYAKTVAHNDPIDALVVNEMLICTAVYDRPGSLRLWQMRCGKLICMYNLEEMFSFEFSAFTKYGDLLFLGDATKQILHIVSHTTEDKDYLKLGEKAGHIQHITVMEDLILASTIDNDKIVNLHVYQLHDFDHLGTFHCKNMERISSIMLIRKGNGTLKFILGGSALAILKLEFEVTTGILSNNNSTEQAKMGTKMNEQYEELDVKCKEDSYLKEISKRESANNNTIGQCNTGTSIFEGLPQLLLPVRDSKTEQNKMNHECKHLKNEQNWTEKALNNSNNLTGNCPNFELKDNLQSDYNFKNLSITKTQGQTIKEIEHSKNDLLWANENNKDYVKGTELNTNNILNNEIRENKIFNRDEHLLSKVKKTESEKQKYESEKVRKIKTNDEQKKGKKHNWFHLVKKKKPKTTEAQPKKKKEKDCKIM</sequence>
<evidence type="ECO:0000256" key="4">
    <source>
        <dbReference type="SAM" id="MobiDB-lite"/>
    </source>
</evidence>
<dbReference type="InterPro" id="IPR001680">
    <property type="entry name" value="WD40_rpt"/>
</dbReference>
<dbReference type="PANTHER" id="PTHR22847:SF637">
    <property type="entry name" value="WD REPEAT DOMAIN 5B"/>
    <property type="match status" value="1"/>
</dbReference>
<gene>
    <name evidence="5" type="primary">AVEN_104825_1</name>
    <name evidence="5" type="ORF">TNIN_227701</name>
</gene>
<accession>A0A8X7CII2</accession>
<dbReference type="GO" id="GO:1990234">
    <property type="term" value="C:transferase complex"/>
    <property type="evidence" value="ECO:0007669"/>
    <property type="project" value="UniProtKB-ARBA"/>
</dbReference>
<keyword evidence="1 3" id="KW-0853">WD repeat</keyword>
<keyword evidence="2" id="KW-0677">Repeat</keyword>
<dbReference type="InterPro" id="IPR015943">
    <property type="entry name" value="WD40/YVTN_repeat-like_dom_sf"/>
</dbReference>
<evidence type="ECO:0000256" key="3">
    <source>
        <dbReference type="PROSITE-ProRule" id="PRU00221"/>
    </source>
</evidence>
<feature type="compositionally biased region" description="Basic residues" evidence="4">
    <location>
        <begin position="542"/>
        <end position="557"/>
    </location>
</feature>
<evidence type="ECO:0000256" key="2">
    <source>
        <dbReference type="ARBA" id="ARBA00022737"/>
    </source>
</evidence>
<dbReference type="EMBL" id="BMAV01016263">
    <property type="protein sequence ID" value="GFY66860.1"/>
    <property type="molecule type" value="Genomic_DNA"/>
</dbReference>
<dbReference type="InterPro" id="IPR036322">
    <property type="entry name" value="WD40_repeat_dom_sf"/>
</dbReference>
<name>A0A8X7CII2_9ARAC</name>
<dbReference type="SMART" id="SM00320">
    <property type="entry name" value="WD40"/>
    <property type="match status" value="3"/>
</dbReference>
<evidence type="ECO:0000256" key="1">
    <source>
        <dbReference type="ARBA" id="ARBA00022574"/>
    </source>
</evidence>
<feature type="compositionally biased region" description="Basic and acidic residues" evidence="4">
    <location>
        <begin position="26"/>
        <end position="38"/>
    </location>
</feature>
<dbReference type="PROSITE" id="PS50082">
    <property type="entry name" value="WD_REPEATS_2"/>
    <property type="match status" value="1"/>
</dbReference>
<comment type="caution">
    <text evidence="5">The sequence shown here is derived from an EMBL/GenBank/DDBJ whole genome shotgun (WGS) entry which is preliminary data.</text>
</comment>